<proteinExistence type="predicted"/>
<keyword evidence="1" id="KW-0812">Transmembrane</keyword>
<feature type="transmembrane region" description="Helical" evidence="1">
    <location>
        <begin position="6"/>
        <end position="27"/>
    </location>
</feature>
<sequence length="266" mass="32146">MIIFYLIIMIIIIDIIIRILTDTNNFIELPKKIIHNKKIVLCISGILSEEYITTLKTIKKYIIDIYDTDVFYNFDKSNNYDINIINNILNPKMYEYKDYDNKMKISNNFNKNYFNMCARLIDCNNLKIEYEKKNNFSYDIVIRIRPDIYFKDSLNILNIKDDTIYMHQTLYLPIINGTLFGVCDQYFYCTNNIANKLLNNNLFNSINNIDKNCLYNEYIFYYYIKSYNLKIEKVYSSSLLYKLCNFNLYKLIKYLYEKKFNLLCFL</sequence>
<evidence type="ECO:0000313" key="2">
    <source>
        <dbReference type="EMBL" id="QHT26608.1"/>
    </source>
</evidence>
<reference evidence="2" key="1">
    <citation type="journal article" date="2020" name="Nature">
        <title>Giant virus diversity and host interactions through global metagenomics.</title>
        <authorList>
            <person name="Schulz F."/>
            <person name="Roux S."/>
            <person name="Paez-Espino D."/>
            <person name="Jungbluth S."/>
            <person name="Walsh D.A."/>
            <person name="Denef V.J."/>
            <person name="McMahon K.D."/>
            <person name="Konstantinidis K.T."/>
            <person name="Eloe-Fadrosh E.A."/>
            <person name="Kyrpides N.C."/>
            <person name="Woyke T."/>
        </authorList>
    </citation>
    <scope>NUCLEOTIDE SEQUENCE</scope>
    <source>
        <strain evidence="2">GVMAG-M-3300023179-2</strain>
    </source>
</reference>
<name>A0A6C0ECI4_9ZZZZ</name>
<keyword evidence="1" id="KW-1133">Transmembrane helix</keyword>
<dbReference type="AlphaFoldDB" id="A0A6C0ECI4"/>
<keyword evidence="1" id="KW-0472">Membrane</keyword>
<organism evidence="2">
    <name type="scientific">viral metagenome</name>
    <dbReference type="NCBI Taxonomy" id="1070528"/>
    <lineage>
        <taxon>unclassified sequences</taxon>
        <taxon>metagenomes</taxon>
        <taxon>organismal metagenomes</taxon>
    </lineage>
</organism>
<dbReference type="EMBL" id="MN739799">
    <property type="protein sequence ID" value="QHT26608.1"/>
    <property type="molecule type" value="Genomic_DNA"/>
</dbReference>
<protein>
    <submittedName>
        <fullName evidence="2">Uncharacterized protein</fullName>
    </submittedName>
</protein>
<evidence type="ECO:0000256" key="1">
    <source>
        <dbReference type="SAM" id="Phobius"/>
    </source>
</evidence>
<accession>A0A6C0ECI4</accession>